<accession>A0A923MUQ2</accession>
<evidence type="ECO:0000256" key="11">
    <source>
        <dbReference type="HAMAP-Rule" id="MF_00244"/>
    </source>
</evidence>
<comment type="caution">
    <text evidence="13">The sequence shown here is derived from an EMBL/GenBank/DDBJ whole genome shotgun (WGS) entry which is preliminary data.</text>
</comment>
<keyword evidence="8 11" id="KW-0067">ATP-binding</keyword>
<evidence type="ECO:0000256" key="4">
    <source>
        <dbReference type="ARBA" id="ARBA00022642"/>
    </source>
</evidence>
<evidence type="ECO:0000256" key="1">
    <source>
        <dbReference type="ARBA" id="ARBA00002324"/>
    </source>
</evidence>
<dbReference type="PANTHER" id="PTHR39321">
    <property type="entry name" value="NICOTINATE-NUCLEOTIDE ADENYLYLTRANSFERASE-RELATED"/>
    <property type="match status" value="1"/>
</dbReference>
<protein>
    <recommendedName>
        <fullName evidence="11">Probable nicotinate-nucleotide adenylyltransferase</fullName>
        <ecNumber evidence="11">2.7.7.18</ecNumber>
    </recommendedName>
    <alternativeName>
        <fullName evidence="11">Deamido-NAD(+) diphosphorylase</fullName>
    </alternativeName>
    <alternativeName>
        <fullName evidence="11">Deamido-NAD(+) pyrophosphorylase</fullName>
    </alternativeName>
    <alternativeName>
        <fullName evidence="11">Nicotinate mononucleotide adenylyltransferase</fullName>
        <shortName evidence="11">NaMN adenylyltransferase</shortName>
    </alternativeName>
</protein>
<sequence length="190" mass="20492">MFGGAFDPPHRAHAVLARAAVEQLGLDRLYVFPTGQAWHKDRALTPAEHRLAMAKLAFAAIPAVQVDDRELERTGPTYSIDTLRELQAGHPAAQLYLLMGEDQAASFTRWHAWQDIAQLAVLAVAGRGSGEGVRALQALPGVRVHSLGLPQMPESATDIRARLTAGQDISALVEPAVARYIASHSLYTTA</sequence>
<dbReference type="Proteomes" id="UP000608513">
    <property type="component" value="Unassembled WGS sequence"/>
</dbReference>
<keyword evidence="9 11" id="KW-0520">NAD</keyword>
<evidence type="ECO:0000256" key="2">
    <source>
        <dbReference type="ARBA" id="ARBA00005019"/>
    </source>
</evidence>
<dbReference type="PANTHER" id="PTHR39321:SF3">
    <property type="entry name" value="PHOSPHOPANTETHEINE ADENYLYLTRANSFERASE"/>
    <property type="match status" value="1"/>
</dbReference>
<keyword evidence="14" id="KW-1185">Reference proteome</keyword>
<dbReference type="HAMAP" id="MF_00244">
    <property type="entry name" value="NaMN_adenylyltr"/>
    <property type="match status" value="1"/>
</dbReference>
<evidence type="ECO:0000256" key="9">
    <source>
        <dbReference type="ARBA" id="ARBA00023027"/>
    </source>
</evidence>
<comment type="catalytic activity">
    <reaction evidence="10 11">
        <text>nicotinate beta-D-ribonucleotide + ATP + H(+) = deamido-NAD(+) + diphosphate</text>
        <dbReference type="Rhea" id="RHEA:22860"/>
        <dbReference type="ChEBI" id="CHEBI:15378"/>
        <dbReference type="ChEBI" id="CHEBI:30616"/>
        <dbReference type="ChEBI" id="CHEBI:33019"/>
        <dbReference type="ChEBI" id="CHEBI:57502"/>
        <dbReference type="ChEBI" id="CHEBI:58437"/>
        <dbReference type="EC" id="2.7.7.18"/>
    </reaction>
</comment>
<dbReference type="GO" id="GO:0004515">
    <property type="term" value="F:nicotinate-nucleotide adenylyltransferase activity"/>
    <property type="evidence" value="ECO:0007669"/>
    <property type="project" value="UniProtKB-UniRule"/>
</dbReference>
<evidence type="ECO:0000259" key="12">
    <source>
        <dbReference type="Pfam" id="PF01467"/>
    </source>
</evidence>
<dbReference type="Gene3D" id="3.40.50.620">
    <property type="entry name" value="HUPs"/>
    <property type="match status" value="1"/>
</dbReference>
<keyword evidence="7 11" id="KW-0547">Nucleotide-binding</keyword>
<evidence type="ECO:0000256" key="3">
    <source>
        <dbReference type="ARBA" id="ARBA00009014"/>
    </source>
</evidence>
<reference evidence="13" key="1">
    <citation type="submission" date="2020-08" db="EMBL/GenBank/DDBJ databases">
        <title>Ramlibacter sp. USB13 16S ribosomal RNA gene genome sequencing and assembly.</title>
        <authorList>
            <person name="Kang M."/>
        </authorList>
    </citation>
    <scope>NUCLEOTIDE SEQUENCE</scope>
    <source>
        <strain evidence="13">USB13</strain>
    </source>
</reference>
<proteinExistence type="inferred from homology"/>
<feature type="domain" description="Cytidyltransferase-like" evidence="12">
    <location>
        <begin position="1"/>
        <end position="161"/>
    </location>
</feature>
<evidence type="ECO:0000256" key="8">
    <source>
        <dbReference type="ARBA" id="ARBA00022840"/>
    </source>
</evidence>
<keyword evidence="4 11" id="KW-0662">Pyridine nucleotide biosynthesis</keyword>
<evidence type="ECO:0000256" key="7">
    <source>
        <dbReference type="ARBA" id="ARBA00022741"/>
    </source>
</evidence>
<dbReference type="NCBIfam" id="TIGR00482">
    <property type="entry name" value="nicotinate (nicotinamide) nucleotide adenylyltransferase"/>
    <property type="match status" value="1"/>
</dbReference>
<dbReference type="InterPro" id="IPR004821">
    <property type="entry name" value="Cyt_trans-like"/>
</dbReference>
<dbReference type="GO" id="GO:0009435">
    <property type="term" value="P:NAD+ biosynthetic process"/>
    <property type="evidence" value="ECO:0007669"/>
    <property type="project" value="UniProtKB-UniRule"/>
</dbReference>
<organism evidence="13 14">
    <name type="scientific">Ramlibacter cellulosilyticus</name>
    <dbReference type="NCBI Taxonomy" id="2764187"/>
    <lineage>
        <taxon>Bacteria</taxon>
        <taxon>Pseudomonadati</taxon>
        <taxon>Pseudomonadota</taxon>
        <taxon>Betaproteobacteria</taxon>
        <taxon>Burkholderiales</taxon>
        <taxon>Comamonadaceae</taxon>
        <taxon>Ramlibacter</taxon>
    </lineage>
</organism>
<name>A0A923MUQ2_9BURK</name>
<keyword evidence="5 11" id="KW-0808">Transferase</keyword>
<dbReference type="NCBIfam" id="TIGR00125">
    <property type="entry name" value="cyt_tran_rel"/>
    <property type="match status" value="1"/>
</dbReference>
<gene>
    <name evidence="11 13" type="primary">nadD</name>
    <name evidence="13" type="ORF">H8N03_20585</name>
</gene>
<dbReference type="SUPFAM" id="SSF52374">
    <property type="entry name" value="Nucleotidylyl transferase"/>
    <property type="match status" value="1"/>
</dbReference>
<comment type="similarity">
    <text evidence="3 11">Belongs to the NadD family.</text>
</comment>
<keyword evidence="6 11" id="KW-0548">Nucleotidyltransferase</keyword>
<comment type="function">
    <text evidence="1 11">Catalyzes the reversible adenylation of nicotinate mononucleotide (NaMN) to nicotinic acid adenine dinucleotide (NaAD).</text>
</comment>
<dbReference type="Pfam" id="PF01467">
    <property type="entry name" value="CTP_transf_like"/>
    <property type="match status" value="1"/>
</dbReference>
<evidence type="ECO:0000256" key="5">
    <source>
        <dbReference type="ARBA" id="ARBA00022679"/>
    </source>
</evidence>
<dbReference type="InterPro" id="IPR014729">
    <property type="entry name" value="Rossmann-like_a/b/a_fold"/>
</dbReference>
<dbReference type="AlphaFoldDB" id="A0A923MUQ2"/>
<dbReference type="CDD" id="cd02165">
    <property type="entry name" value="NMNAT"/>
    <property type="match status" value="1"/>
</dbReference>
<comment type="pathway">
    <text evidence="2 11">Cofactor biosynthesis; NAD(+) biosynthesis; deamido-NAD(+) from nicotinate D-ribonucleotide: step 1/1.</text>
</comment>
<dbReference type="GO" id="GO:0005524">
    <property type="term" value="F:ATP binding"/>
    <property type="evidence" value="ECO:0007669"/>
    <property type="project" value="UniProtKB-KW"/>
</dbReference>
<dbReference type="EMBL" id="JACORT010000010">
    <property type="protein sequence ID" value="MBC5785356.1"/>
    <property type="molecule type" value="Genomic_DNA"/>
</dbReference>
<evidence type="ECO:0000313" key="13">
    <source>
        <dbReference type="EMBL" id="MBC5785356.1"/>
    </source>
</evidence>
<evidence type="ECO:0000256" key="10">
    <source>
        <dbReference type="ARBA" id="ARBA00048721"/>
    </source>
</evidence>
<dbReference type="EC" id="2.7.7.18" evidence="11"/>
<evidence type="ECO:0000313" key="14">
    <source>
        <dbReference type="Proteomes" id="UP000608513"/>
    </source>
</evidence>
<dbReference type="InterPro" id="IPR005248">
    <property type="entry name" value="NadD/NMNAT"/>
</dbReference>
<evidence type="ECO:0000256" key="6">
    <source>
        <dbReference type="ARBA" id="ARBA00022695"/>
    </source>
</evidence>